<dbReference type="Pfam" id="PF13302">
    <property type="entry name" value="Acetyltransf_3"/>
    <property type="match status" value="1"/>
</dbReference>
<sequence>MLSDHWPLLGLRLRTERLELRLPQGEELAELAELAARGVHPPERMPFLVPWTDLEPGARARSVVQHFWRCQGEWTPDSWDLNLAVFAEGRAVGLQSIGARDFAVLREVGTGSWLGLDHQGQGIGTEMRAAVLELAFAGLGAEYALSGAFSDNAASFAVSRKLGYLDDGVHRAVVRGAPVTERRLRLPRALWQARPRRPHLVIEGLEPCYDLFGLQSEG</sequence>
<dbReference type="InterPro" id="IPR051908">
    <property type="entry name" value="Ribosomal_N-acetyltransferase"/>
</dbReference>
<keyword evidence="3" id="KW-1185">Reference proteome</keyword>
<proteinExistence type="predicted"/>
<evidence type="ECO:0000313" key="2">
    <source>
        <dbReference type="EMBL" id="MFC5907477.1"/>
    </source>
</evidence>
<keyword evidence="2" id="KW-0012">Acyltransferase</keyword>
<protein>
    <submittedName>
        <fullName evidence="2">GNAT family N-acetyltransferase</fullName>
        <ecNumber evidence="2">2.3.-.-</ecNumber>
    </submittedName>
</protein>
<dbReference type="PANTHER" id="PTHR43441">
    <property type="entry name" value="RIBOSOMAL-PROTEIN-SERINE ACETYLTRANSFERASE"/>
    <property type="match status" value="1"/>
</dbReference>
<dbReference type="InterPro" id="IPR000182">
    <property type="entry name" value="GNAT_dom"/>
</dbReference>
<dbReference type="SUPFAM" id="SSF55729">
    <property type="entry name" value="Acyl-CoA N-acyltransferases (Nat)"/>
    <property type="match status" value="1"/>
</dbReference>
<organism evidence="2 3">
    <name type="scientific">Streptacidiphilus monticola</name>
    <dbReference type="NCBI Taxonomy" id="2161674"/>
    <lineage>
        <taxon>Bacteria</taxon>
        <taxon>Bacillati</taxon>
        <taxon>Actinomycetota</taxon>
        <taxon>Actinomycetes</taxon>
        <taxon>Kitasatosporales</taxon>
        <taxon>Streptomycetaceae</taxon>
        <taxon>Streptacidiphilus</taxon>
    </lineage>
</organism>
<dbReference type="PROSITE" id="PS51186">
    <property type="entry name" value="GNAT"/>
    <property type="match status" value="1"/>
</dbReference>
<dbReference type="Gene3D" id="3.40.630.30">
    <property type="match status" value="1"/>
</dbReference>
<gene>
    <name evidence="2" type="ORF">ACFP3V_09605</name>
</gene>
<dbReference type="GO" id="GO:0016746">
    <property type="term" value="F:acyltransferase activity"/>
    <property type="evidence" value="ECO:0007669"/>
    <property type="project" value="UniProtKB-KW"/>
</dbReference>
<accession>A0ABW1G1T7</accession>
<keyword evidence="2" id="KW-0808">Transferase</keyword>
<evidence type="ECO:0000313" key="3">
    <source>
        <dbReference type="Proteomes" id="UP001596174"/>
    </source>
</evidence>
<dbReference type="Proteomes" id="UP001596174">
    <property type="component" value="Unassembled WGS sequence"/>
</dbReference>
<dbReference type="PANTHER" id="PTHR43441:SF11">
    <property type="entry name" value="RIBOSOMAL-PROTEIN-SERINE ACETYLTRANSFERASE"/>
    <property type="match status" value="1"/>
</dbReference>
<name>A0ABW1G1T7_9ACTN</name>
<dbReference type="EMBL" id="JBHSQJ010000034">
    <property type="protein sequence ID" value="MFC5907477.1"/>
    <property type="molecule type" value="Genomic_DNA"/>
</dbReference>
<evidence type="ECO:0000259" key="1">
    <source>
        <dbReference type="PROSITE" id="PS51186"/>
    </source>
</evidence>
<dbReference type="InterPro" id="IPR016181">
    <property type="entry name" value="Acyl_CoA_acyltransferase"/>
</dbReference>
<dbReference type="EC" id="2.3.-.-" evidence="2"/>
<dbReference type="RefSeq" id="WP_380581942.1">
    <property type="nucleotide sequence ID" value="NZ_JBHSQJ010000034.1"/>
</dbReference>
<reference evidence="3" key="1">
    <citation type="journal article" date="2019" name="Int. J. Syst. Evol. Microbiol.">
        <title>The Global Catalogue of Microorganisms (GCM) 10K type strain sequencing project: providing services to taxonomists for standard genome sequencing and annotation.</title>
        <authorList>
            <consortium name="The Broad Institute Genomics Platform"/>
            <consortium name="The Broad Institute Genome Sequencing Center for Infectious Disease"/>
            <person name="Wu L."/>
            <person name="Ma J."/>
        </authorList>
    </citation>
    <scope>NUCLEOTIDE SEQUENCE [LARGE SCALE GENOMIC DNA]</scope>
    <source>
        <strain evidence="3">JCM 4816</strain>
    </source>
</reference>
<comment type="caution">
    <text evidence="2">The sequence shown here is derived from an EMBL/GenBank/DDBJ whole genome shotgun (WGS) entry which is preliminary data.</text>
</comment>
<feature type="domain" description="N-acetyltransferase" evidence="1">
    <location>
        <begin position="18"/>
        <end position="187"/>
    </location>
</feature>